<evidence type="ECO:0000256" key="2">
    <source>
        <dbReference type="PROSITE-ProRule" id="PRU00335"/>
    </source>
</evidence>
<dbReference type="SUPFAM" id="SSF46689">
    <property type="entry name" value="Homeodomain-like"/>
    <property type="match status" value="1"/>
</dbReference>
<dbReference type="PRINTS" id="PR00455">
    <property type="entry name" value="HTHTETR"/>
</dbReference>
<dbReference type="InterPro" id="IPR050109">
    <property type="entry name" value="HTH-type_TetR-like_transc_reg"/>
</dbReference>
<name>A0A9X3NCY8_9ACTN</name>
<evidence type="ECO:0000313" key="5">
    <source>
        <dbReference type="Proteomes" id="UP001147653"/>
    </source>
</evidence>
<dbReference type="Gene3D" id="1.10.357.10">
    <property type="entry name" value="Tetracycline Repressor, domain 2"/>
    <property type="match status" value="1"/>
</dbReference>
<keyword evidence="1 2" id="KW-0238">DNA-binding</keyword>
<keyword evidence="5" id="KW-1185">Reference proteome</keyword>
<dbReference type="EMBL" id="JAPDDP010000038">
    <property type="protein sequence ID" value="MDA0182625.1"/>
    <property type="molecule type" value="Genomic_DNA"/>
</dbReference>
<feature type="domain" description="HTH tetR-type" evidence="3">
    <location>
        <begin position="4"/>
        <end position="64"/>
    </location>
</feature>
<feature type="DNA-binding region" description="H-T-H motif" evidence="2">
    <location>
        <begin position="27"/>
        <end position="46"/>
    </location>
</feature>
<dbReference type="Proteomes" id="UP001147653">
    <property type="component" value="Unassembled WGS sequence"/>
</dbReference>
<dbReference type="InterPro" id="IPR009057">
    <property type="entry name" value="Homeodomain-like_sf"/>
</dbReference>
<dbReference type="PANTHER" id="PTHR30055:SF146">
    <property type="entry name" value="HTH-TYPE TRANSCRIPTIONAL DUAL REGULATOR CECR"/>
    <property type="match status" value="1"/>
</dbReference>
<comment type="caution">
    <text evidence="4">The sequence shown here is derived from an EMBL/GenBank/DDBJ whole genome shotgun (WGS) entry which is preliminary data.</text>
</comment>
<protein>
    <submittedName>
        <fullName evidence="4">TetR/AcrR family transcriptional regulator</fullName>
    </submittedName>
</protein>
<reference evidence="4" key="1">
    <citation type="submission" date="2022-10" db="EMBL/GenBank/DDBJ databases">
        <title>The WGS of Solirubrobacter phytolaccae KCTC 29190.</title>
        <authorList>
            <person name="Jiang Z."/>
        </authorList>
    </citation>
    <scope>NUCLEOTIDE SEQUENCE</scope>
    <source>
        <strain evidence="4">KCTC 29190</strain>
    </source>
</reference>
<proteinExistence type="predicted"/>
<dbReference type="GO" id="GO:0000976">
    <property type="term" value="F:transcription cis-regulatory region binding"/>
    <property type="evidence" value="ECO:0007669"/>
    <property type="project" value="TreeGrafter"/>
</dbReference>
<sequence length="168" mass="18740">MSAEARREEVVGIAFRHFAEGGFDGTSTEAIAREAGVSQPYLFRLFKTKRGLYEACVDKCFERVETVFSDAVAGSTPEERFEAMGHAYGAQLLPDRHALLFQMRAYAVADPEIRAYVRTKFGHLRGTLAELAGVAPEDTWDFFGEGMLLNVVTMLEFDWPHPDDLPSA</sequence>
<evidence type="ECO:0000259" key="3">
    <source>
        <dbReference type="PROSITE" id="PS50977"/>
    </source>
</evidence>
<accession>A0A9X3NCY8</accession>
<dbReference type="Pfam" id="PF00440">
    <property type="entry name" value="TetR_N"/>
    <property type="match status" value="1"/>
</dbReference>
<dbReference type="PROSITE" id="PS50977">
    <property type="entry name" value="HTH_TETR_2"/>
    <property type="match status" value="1"/>
</dbReference>
<dbReference type="GO" id="GO:0003700">
    <property type="term" value="F:DNA-binding transcription factor activity"/>
    <property type="evidence" value="ECO:0007669"/>
    <property type="project" value="TreeGrafter"/>
</dbReference>
<evidence type="ECO:0000313" key="4">
    <source>
        <dbReference type="EMBL" id="MDA0182625.1"/>
    </source>
</evidence>
<evidence type="ECO:0000256" key="1">
    <source>
        <dbReference type="ARBA" id="ARBA00023125"/>
    </source>
</evidence>
<dbReference type="RefSeq" id="WP_270026999.1">
    <property type="nucleotide sequence ID" value="NZ_JAPDDP010000038.1"/>
</dbReference>
<dbReference type="PANTHER" id="PTHR30055">
    <property type="entry name" value="HTH-TYPE TRANSCRIPTIONAL REGULATOR RUTR"/>
    <property type="match status" value="1"/>
</dbReference>
<dbReference type="AlphaFoldDB" id="A0A9X3NCY8"/>
<dbReference type="InterPro" id="IPR001647">
    <property type="entry name" value="HTH_TetR"/>
</dbReference>
<gene>
    <name evidence="4" type="ORF">OJ997_20105</name>
</gene>
<organism evidence="4 5">
    <name type="scientific">Solirubrobacter phytolaccae</name>
    <dbReference type="NCBI Taxonomy" id="1404360"/>
    <lineage>
        <taxon>Bacteria</taxon>
        <taxon>Bacillati</taxon>
        <taxon>Actinomycetota</taxon>
        <taxon>Thermoleophilia</taxon>
        <taxon>Solirubrobacterales</taxon>
        <taxon>Solirubrobacteraceae</taxon>
        <taxon>Solirubrobacter</taxon>
    </lineage>
</organism>